<feature type="compositionally biased region" description="Basic and acidic residues" evidence="1">
    <location>
        <begin position="1"/>
        <end position="14"/>
    </location>
</feature>
<dbReference type="EMBL" id="LDAU01000131">
    <property type="protein sequence ID" value="KRX03522.1"/>
    <property type="molecule type" value="Genomic_DNA"/>
</dbReference>
<evidence type="ECO:0000256" key="1">
    <source>
        <dbReference type="SAM" id="MobiDB-lite"/>
    </source>
</evidence>
<name>A0A0V0QMP0_PSEPJ</name>
<accession>A0A0V0QMP0</accession>
<dbReference type="AlphaFoldDB" id="A0A0V0QMP0"/>
<evidence type="ECO:0008006" key="4">
    <source>
        <dbReference type="Google" id="ProtNLM"/>
    </source>
</evidence>
<comment type="caution">
    <text evidence="2">The sequence shown here is derived from an EMBL/GenBank/DDBJ whole genome shotgun (WGS) entry which is preliminary data.</text>
</comment>
<gene>
    <name evidence="2" type="ORF">PPERSA_02901</name>
</gene>
<protein>
    <recommendedName>
        <fullName evidence="4">Leucine rich repeat protein</fullName>
    </recommendedName>
</protein>
<keyword evidence="3" id="KW-1185">Reference proteome</keyword>
<dbReference type="InParanoid" id="A0A0V0QMP0"/>
<reference evidence="2 3" key="1">
    <citation type="journal article" date="2015" name="Sci. Rep.">
        <title>Genome of the facultative scuticociliatosis pathogen Pseudocohnilembus persalinus provides insight into its virulence through horizontal gene transfer.</title>
        <authorList>
            <person name="Xiong J."/>
            <person name="Wang G."/>
            <person name="Cheng J."/>
            <person name="Tian M."/>
            <person name="Pan X."/>
            <person name="Warren A."/>
            <person name="Jiang C."/>
            <person name="Yuan D."/>
            <person name="Miao W."/>
        </authorList>
    </citation>
    <scope>NUCLEOTIDE SEQUENCE [LARGE SCALE GENOMIC DNA]</scope>
    <source>
        <strain evidence="2">36N120E</strain>
    </source>
</reference>
<dbReference type="Gene3D" id="3.80.10.10">
    <property type="entry name" value="Ribonuclease Inhibitor"/>
    <property type="match status" value="1"/>
</dbReference>
<dbReference type="Proteomes" id="UP000054937">
    <property type="component" value="Unassembled WGS sequence"/>
</dbReference>
<proteinExistence type="predicted"/>
<dbReference type="InterPro" id="IPR032675">
    <property type="entry name" value="LRR_dom_sf"/>
</dbReference>
<organism evidence="2 3">
    <name type="scientific">Pseudocohnilembus persalinus</name>
    <name type="common">Ciliate</name>
    <dbReference type="NCBI Taxonomy" id="266149"/>
    <lineage>
        <taxon>Eukaryota</taxon>
        <taxon>Sar</taxon>
        <taxon>Alveolata</taxon>
        <taxon>Ciliophora</taxon>
        <taxon>Intramacronucleata</taxon>
        <taxon>Oligohymenophorea</taxon>
        <taxon>Scuticociliatia</taxon>
        <taxon>Philasterida</taxon>
        <taxon>Pseudocohnilembidae</taxon>
        <taxon>Pseudocohnilembus</taxon>
    </lineage>
</organism>
<sequence>MEKEEELKEQEQPSEKLSYFPKLQSIPQSQQNQSTDQDIKNAHILNILKSDSKINQESDLLLINPQDMYVYKYLDLDFWMLELYLNNIGFMQEWFSELKTLLENVNTLQHLKISLSNNPIQGIEQMVDLLQNQIRLDTLILQLSFCNITFQSLQSLQNQQFFPQNLSRINLDLSGNILAHVEDYELGFPAGIFNLPNLKVIKLSLSGNELRDYQFYSFIDMFLGSGQNKDSENNINIKPQFSQQVQKYPNIPLETRVHL</sequence>
<dbReference type="SUPFAM" id="SSF52047">
    <property type="entry name" value="RNI-like"/>
    <property type="match status" value="1"/>
</dbReference>
<evidence type="ECO:0000313" key="3">
    <source>
        <dbReference type="Proteomes" id="UP000054937"/>
    </source>
</evidence>
<evidence type="ECO:0000313" key="2">
    <source>
        <dbReference type="EMBL" id="KRX03522.1"/>
    </source>
</evidence>
<feature type="region of interest" description="Disordered" evidence="1">
    <location>
        <begin position="1"/>
        <end position="21"/>
    </location>
</feature>